<sequence length="262" mass="29442">MTPRAVHAGELQGAAVETATNLLIGRANAPGSSLPRGTDKSILERDIMEVRKILRHHMYTCKHPCTAANIFDHMQATIPKQLIIDGMNQLVAEGQLMAKTYYGIRIYMSRWVFEQETKQQIKAHAKDLEADIAGLELRLEELNDLVDQRKNYLILLQQAQYKLERMELLKREIDDVSGNTRSETSEASYSSVDIEQLHQDQTDYSNLLNRVRKVCIEGILKYSMLLGISPSEFADKLGIALDEAALVDLGQSDPSIQGLDSL</sequence>
<evidence type="ECO:0000259" key="2">
    <source>
        <dbReference type="Pfam" id="PF07106"/>
    </source>
</evidence>
<keyword evidence="1" id="KW-0175">Coiled coil</keyword>
<gene>
    <name evidence="3" type="ORF">BdWA1_000689</name>
</gene>
<feature type="domain" description="Homologous-pairing protein 2 winged helix" evidence="2">
    <location>
        <begin position="50"/>
        <end position="108"/>
    </location>
</feature>
<dbReference type="Proteomes" id="UP001214638">
    <property type="component" value="Unassembled WGS sequence"/>
</dbReference>
<feature type="coiled-coil region" evidence="1">
    <location>
        <begin position="118"/>
        <end position="145"/>
    </location>
</feature>
<evidence type="ECO:0000256" key="1">
    <source>
        <dbReference type="SAM" id="Coils"/>
    </source>
</evidence>
<dbReference type="GeneID" id="94334987"/>
<evidence type="ECO:0000313" key="4">
    <source>
        <dbReference type="Proteomes" id="UP001214638"/>
    </source>
</evidence>
<reference evidence="3" key="1">
    <citation type="journal article" date="2023" name="Nat. Microbiol.">
        <title>Babesia duncani multi-omics identifies virulence factors and drug targets.</title>
        <authorList>
            <person name="Singh P."/>
            <person name="Lonardi S."/>
            <person name="Liang Q."/>
            <person name="Vydyam P."/>
            <person name="Khabirova E."/>
            <person name="Fang T."/>
            <person name="Gihaz S."/>
            <person name="Thekkiniath J."/>
            <person name="Munshi M."/>
            <person name="Abel S."/>
            <person name="Ciampossin L."/>
            <person name="Batugedara G."/>
            <person name="Gupta M."/>
            <person name="Lu X.M."/>
            <person name="Lenz T."/>
            <person name="Chakravarty S."/>
            <person name="Cornillot E."/>
            <person name="Hu Y."/>
            <person name="Ma W."/>
            <person name="Gonzalez L.M."/>
            <person name="Sanchez S."/>
            <person name="Estrada K."/>
            <person name="Sanchez-Flores A."/>
            <person name="Montero E."/>
            <person name="Harb O.S."/>
            <person name="Le Roch K.G."/>
            <person name="Mamoun C.B."/>
        </authorList>
    </citation>
    <scope>NUCLEOTIDE SEQUENCE</scope>
    <source>
        <strain evidence="3">WA1</strain>
    </source>
</reference>
<dbReference type="InterPro" id="IPR010776">
    <property type="entry name" value="Hop2_WH_dom"/>
</dbReference>
<dbReference type="KEGG" id="bdw:94334987"/>
<dbReference type="Pfam" id="PF07106">
    <property type="entry name" value="WHD_TBPIP"/>
    <property type="match status" value="1"/>
</dbReference>
<evidence type="ECO:0000313" key="3">
    <source>
        <dbReference type="EMBL" id="KAK2197686.1"/>
    </source>
</evidence>
<name>A0AAD9PMM6_9APIC</name>
<dbReference type="RefSeq" id="XP_067804528.1">
    <property type="nucleotide sequence ID" value="XM_067945737.1"/>
</dbReference>
<protein>
    <submittedName>
        <fullName evidence="3">Homologous-pairing protein 2</fullName>
    </submittedName>
</protein>
<organism evidence="3 4">
    <name type="scientific">Babesia duncani</name>
    <dbReference type="NCBI Taxonomy" id="323732"/>
    <lineage>
        <taxon>Eukaryota</taxon>
        <taxon>Sar</taxon>
        <taxon>Alveolata</taxon>
        <taxon>Apicomplexa</taxon>
        <taxon>Aconoidasida</taxon>
        <taxon>Piroplasmida</taxon>
        <taxon>Babesiidae</taxon>
        <taxon>Babesia</taxon>
    </lineage>
</organism>
<comment type="caution">
    <text evidence="3">The sequence shown here is derived from an EMBL/GenBank/DDBJ whole genome shotgun (WGS) entry which is preliminary data.</text>
</comment>
<dbReference type="EMBL" id="JALLKP010000001">
    <property type="protein sequence ID" value="KAK2197686.1"/>
    <property type="molecule type" value="Genomic_DNA"/>
</dbReference>
<accession>A0AAD9PMM6</accession>
<keyword evidence="4" id="KW-1185">Reference proteome</keyword>
<proteinExistence type="predicted"/>
<dbReference type="AlphaFoldDB" id="A0AAD9PMM6"/>